<protein>
    <recommendedName>
        <fullName evidence="7">Sugar phosphate transporter domain-containing protein</fullName>
    </recommendedName>
</protein>
<feature type="compositionally biased region" description="Basic and acidic residues" evidence="5">
    <location>
        <begin position="330"/>
        <end position="341"/>
    </location>
</feature>
<sequence>MAVPLYAIPVLKYWEGHETHLTTTQFYRYLLPISIGKALAVGSGYFSLLKVPVSYAHTVKASMPLFAVFLSRLILQERQSSRVYLSLVPIVVGVVIASCTELSFSMIGLCAALLSTFIYSFLNILVKKLLKESDMHPIRLLAKNSQIASLIFFPIWLIHDAWNIISDVVYDSSFAESATGTAAPDLWMICLLAASGFLSFLQNLCSFTLINELTALSYAVCNAAKRITVIGASLLTLHNPVTATNVFGMMLAIAGVFCYNRAKQHDREELHTLPLSRTHTSLSDATLVAYDPQKLHDSDILYRAVNGRATHEGSRLGEFSDEYANSYNQHRMDDISKEKSGRSRNVRFA</sequence>
<feature type="transmembrane region" description="Helical" evidence="6">
    <location>
        <begin position="104"/>
        <end position="126"/>
    </location>
</feature>
<evidence type="ECO:0000256" key="5">
    <source>
        <dbReference type="SAM" id="MobiDB-lite"/>
    </source>
</evidence>
<feature type="transmembrane region" description="Helical" evidence="6">
    <location>
        <begin position="186"/>
        <end position="204"/>
    </location>
</feature>
<dbReference type="Proteomes" id="UP000218231">
    <property type="component" value="Unassembled WGS sequence"/>
</dbReference>
<feature type="transmembrane region" description="Helical" evidence="6">
    <location>
        <begin position="29"/>
        <end position="48"/>
    </location>
</feature>
<comment type="subcellular location">
    <subcellularLocation>
        <location evidence="1">Membrane</location>
        <topology evidence="1">Multi-pass membrane protein</topology>
    </subcellularLocation>
</comment>
<evidence type="ECO:0000256" key="3">
    <source>
        <dbReference type="ARBA" id="ARBA00022989"/>
    </source>
</evidence>
<feature type="transmembrane region" description="Helical" evidence="6">
    <location>
        <begin position="216"/>
        <end position="235"/>
    </location>
</feature>
<keyword evidence="3 6" id="KW-1133">Transmembrane helix</keyword>
<feature type="transmembrane region" description="Helical" evidence="6">
    <location>
        <begin position="54"/>
        <end position="75"/>
    </location>
</feature>
<feature type="domain" description="Sugar phosphate transporter" evidence="7">
    <location>
        <begin position="21"/>
        <end position="260"/>
    </location>
</feature>
<organism evidence="8 9">
    <name type="scientific">Diploscapter pachys</name>
    <dbReference type="NCBI Taxonomy" id="2018661"/>
    <lineage>
        <taxon>Eukaryota</taxon>
        <taxon>Metazoa</taxon>
        <taxon>Ecdysozoa</taxon>
        <taxon>Nematoda</taxon>
        <taxon>Chromadorea</taxon>
        <taxon>Rhabditida</taxon>
        <taxon>Rhabditina</taxon>
        <taxon>Rhabditomorpha</taxon>
        <taxon>Rhabditoidea</taxon>
        <taxon>Rhabditidae</taxon>
        <taxon>Diploscapter</taxon>
    </lineage>
</organism>
<dbReference type="OrthoDB" id="6418713at2759"/>
<dbReference type="Pfam" id="PF03151">
    <property type="entry name" value="TPT"/>
    <property type="match status" value="1"/>
</dbReference>
<name>A0A2A2JCF6_9BILA</name>
<evidence type="ECO:0000256" key="6">
    <source>
        <dbReference type="SAM" id="Phobius"/>
    </source>
</evidence>
<dbReference type="AlphaFoldDB" id="A0A2A2JCF6"/>
<dbReference type="PANTHER" id="PTHR11132">
    <property type="entry name" value="SOLUTE CARRIER FAMILY 35"/>
    <property type="match status" value="1"/>
</dbReference>
<evidence type="ECO:0000313" key="9">
    <source>
        <dbReference type="Proteomes" id="UP000218231"/>
    </source>
</evidence>
<keyword evidence="4 6" id="KW-0472">Membrane</keyword>
<evidence type="ECO:0000313" key="8">
    <source>
        <dbReference type="EMBL" id="PAV59436.1"/>
    </source>
</evidence>
<gene>
    <name evidence="8" type="ORF">WR25_13546</name>
</gene>
<dbReference type="InterPro" id="IPR037185">
    <property type="entry name" value="EmrE-like"/>
</dbReference>
<feature type="transmembrane region" description="Helical" evidence="6">
    <location>
        <begin position="147"/>
        <end position="166"/>
    </location>
</feature>
<evidence type="ECO:0000256" key="4">
    <source>
        <dbReference type="ARBA" id="ARBA00023136"/>
    </source>
</evidence>
<evidence type="ECO:0000259" key="7">
    <source>
        <dbReference type="Pfam" id="PF03151"/>
    </source>
</evidence>
<dbReference type="InterPro" id="IPR050186">
    <property type="entry name" value="TPT_transporter"/>
</dbReference>
<comment type="caution">
    <text evidence="8">The sequence shown here is derived from an EMBL/GenBank/DDBJ whole genome shotgun (WGS) entry which is preliminary data.</text>
</comment>
<feature type="transmembrane region" description="Helical" evidence="6">
    <location>
        <begin position="82"/>
        <end position="98"/>
    </location>
</feature>
<proteinExistence type="predicted"/>
<keyword evidence="2 6" id="KW-0812">Transmembrane</keyword>
<dbReference type="InterPro" id="IPR004853">
    <property type="entry name" value="Sugar_P_trans_dom"/>
</dbReference>
<feature type="region of interest" description="Disordered" evidence="5">
    <location>
        <begin position="330"/>
        <end position="349"/>
    </location>
</feature>
<dbReference type="GO" id="GO:0016020">
    <property type="term" value="C:membrane"/>
    <property type="evidence" value="ECO:0007669"/>
    <property type="project" value="UniProtKB-SubCell"/>
</dbReference>
<keyword evidence="9" id="KW-1185">Reference proteome</keyword>
<dbReference type="EMBL" id="LIAE01010526">
    <property type="protein sequence ID" value="PAV59436.1"/>
    <property type="molecule type" value="Genomic_DNA"/>
</dbReference>
<evidence type="ECO:0000256" key="2">
    <source>
        <dbReference type="ARBA" id="ARBA00022692"/>
    </source>
</evidence>
<evidence type="ECO:0000256" key="1">
    <source>
        <dbReference type="ARBA" id="ARBA00004141"/>
    </source>
</evidence>
<dbReference type="STRING" id="2018661.A0A2A2JCF6"/>
<feature type="transmembrane region" description="Helical" evidence="6">
    <location>
        <begin position="241"/>
        <end position="259"/>
    </location>
</feature>
<accession>A0A2A2JCF6</accession>
<reference evidence="8 9" key="1">
    <citation type="journal article" date="2017" name="Curr. Biol.">
        <title>Genome architecture and evolution of a unichromosomal asexual nematode.</title>
        <authorList>
            <person name="Fradin H."/>
            <person name="Zegar C."/>
            <person name="Gutwein M."/>
            <person name="Lucas J."/>
            <person name="Kovtun M."/>
            <person name="Corcoran D."/>
            <person name="Baugh L.R."/>
            <person name="Kiontke K."/>
            <person name="Gunsalus K."/>
            <person name="Fitch D.H."/>
            <person name="Piano F."/>
        </authorList>
    </citation>
    <scope>NUCLEOTIDE SEQUENCE [LARGE SCALE GENOMIC DNA]</scope>
    <source>
        <strain evidence="8">PF1309</strain>
    </source>
</reference>
<dbReference type="SUPFAM" id="SSF103481">
    <property type="entry name" value="Multidrug resistance efflux transporter EmrE"/>
    <property type="match status" value="2"/>
</dbReference>